<dbReference type="EMBL" id="KT007035">
    <property type="protein sequence ID" value="AKQ04296.1"/>
    <property type="molecule type" value="Genomic_DNA"/>
</dbReference>
<dbReference type="AlphaFoldDB" id="A0A0H4T8V4"/>
<feature type="region of interest" description="Disordered" evidence="1">
    <location>
        <begin position="45"/>
        <end position="68"/>
    </location>
</feature>
<feature type="compositionally biased region" description="Basic and acidic residues" evidence="1">
    <location>
        <begin position="46"/>
        <end position="55"/>
    </location>
</feature>
<proteinExistence type="predicted"/>
<evidence type="ECO:0000256" key="1">
    <source>
        <dbReference type="SAM" id="MobiDB-lite"/>
    </source>
</evidence>
<name>A0A0H4T8V4_9BACT</name>
<reference evidence="2" key="1">
    <citation type="journal article" date="2015" name="ISME J.">
        <title>Aquifer environment selects for microbial species cohorts in sediment and groundwater.</title>
        <authorList>
            <person name="Hug L.A."/>
            <person name="Thomas B.C."/>
            <person name="Brown C.T."/>
            <person name="Frischkorn K.R."/>
            <person name="Williams K.H."/>
            <person name="Tringe S.G."/>
            <person name="Banfield J.F."/>
        </authorList>
    </citation>
    <scope>NUCLEOTIDE SEQUENCE</scope>
</reference>
<organism evidence="2">
    <name type="scientific">uncultured Nitrospirae bacterium Rifle_16ft_4_minimus_4901</name>
    <dbReference type="NCBI Taxonomy" id="1665132"/>
    <lineage>
        <taxon>Bacteria</taxon>
        <taxon>Pseudomonadati</taxon>
        <taxon>Nitrospirota</taxon>
        <taxon>environmental samples</taxon>
    </lineage>
</organism>
<protein>
    <recommendedName>
        <fullName evidence="3">50S ribosomal protein L4</fullName>
    </recommendedName>
</protein>
<evidence type="ECO:0000313" key="2">
    <source>
        <dbReference type="EMBL" id="AKQ04296.1"/>
    </source>
</evidence>
<evidence type="ECO:0008006" key="3">
    <source>
        <dbReference type="Google" id="ProtNLM"/>
    </source>
</evidence>
<accession>A0A0H4T8V4</accession>
<sequence>MLEVSVVDINKKKVGSVQLDDRIFGQSVNMPLTIRGKVHTVPKQRALSEVEERNRTSRKAQGGQGLVL</sequence>